<dbReference type="Gene3D" id="3.20.20.80">
    <property type="entry name" value="Glycosidases"/>
    <property type="match status" value="1"/>
</dbReference>
<keyword evidence="2" id="KW-1185">Reference proteome</keyword>
<dbReference type="SUPFAM" id="SSF51445">
    <property type="entry name" value="(Trans)glycosidases"/>
    <property type="match status" value="1"/>
</dbReference>
<dbReference type="Proteomes" id="UP000628448">
    <property type="component" value="Unassembled WGS sequence"/>
</dbReference>
<protein>
    <recommendedName>
        <fullName evidence="3">Asl1-like glycosyl hydrolase catalytic domain-containing protein</fullName>
    </recommendedName>
</protein>
<comment type="caution">
    <text evidence="1">The sequence shown here is derived from an EMBL/GenBank/DDBJ whole genome shotgun (WGS) entry which is preliminary data.</text>
</comment>
<dbReference type="RefSeq" id="WP_196992307.1">
    <property type="nucleotide sequence ID" value="NZ_JADWYR010000002.1"/>
</dbReference>
<sequence>MKRTVSFMLVLGCISAVTGCKKETISTVQETTAAAISADVQNAVSKVTNFGVMVADTQLDTDGKITVTDKLGMIYVRNTVILSTYNGKAPVLDDFAAAGYKVILNLNEYAANGGARAFPTNMKEYKNQLNDFLADYQPEVAVIENEPYNDGYYTGPIENYLTQLRTAVDVCKAKGIKVADGALNLNMVLICVYQDFVNKGQQAKADDFANRSGMSGSLVRAAQGKGSADINAKLEKCKKMITAYKGMALDYVNIHWYEPMGENASKSSSNSSAPNVATDVANYLRAATGKDVLTNEFGQTTTTPSLVASQVTEFRKAGLAYAIDYSGTGNGGVNPKPLHKNVNLQPNGVSYRDAVAN</sequence>
<organism evidence="1 2">
    <name type="scientific">Panacibacter microcysteis</name>
    <dbReference type="NCBI Taxonomy" id="2793269"/>
    <lineage>
        <taxon>Bacteria</taxon>
        <taxon>Pseudomonadati</taxon>
        <taxon>Bacteroidota</taxon>
        <taxon>Chitinophagia</taxon>
        <taxon>Chitinophagales</taxon>
        <taxon>Chitinophagaceae</taxon>
        <taxon>Panacibacter</taxon>
    </lineage>
</organism>
<reference evidence="1" key="1">
    <citation type="submission" date="2020-11" db="EMBL/GenBank/DDBJ databases">
        <title>Bacterial whole genome sequence for Panacibacter sp. DH6.</title>
        <authorList>
            <person name="Le V."/>
            <person name="Ko S."/>
            <person name="Ahn C.-Y."/>
            <person name="Oh H.-M."/>
        </authorList>
    </citation>
    <scope>NUCLEOTIDE SEQUENCE</scope>
    <source>
        <strain evidence="1">DH6</strain>
    </source>
</reference>
<dbReference type="InterPro" id="IPR017853">
    <property type="entry name" value="GH"/>
</dbReference>
<proteinExistence type="predicted"/>
<evidence type="ECO:0000313" key="2">
    <source>
        <dbReference type="Proteomes" id="UP000628448"/>
    </source>
</evidence>
<dbReference type="AlphaFoldDB" id="A0A931GZM2"/>
<accession>A0A931GZM2</accession>
<dbReference type="PROSITE" id="PS51257">
    <property type="entry name" value="PROKAR_LIPOPROTEIN"/>
    <property type="match status" value="1"/>
</dbReference>
<name>A0A931GZM2_9BACT</name>
<evidence type="ECO:0008006" key="3">
    <source>
        <dbReference type="Google" id="ProtNLM"/>
    </source>
</evidence>
<evidence type="ECO:0000313" key="1">
    <source>
        <dbReference type="EMBL" id="MBG9378267.1"/>
    </source>
</evidence>
<dbReference type="EMBL" id="JADWYR010000002">
    <property type="protein sequence ID" value="MBG9378267.1"/>
    <property type="molecule type" value="Genomic_DNA"/>
</dbReference>
<gene>
    <name evidence="1" type="ORF">I5907_18660</name>
</gene>